<name>A0A8J4FIP9_9CHLO</name>
<dbReference type="PANTHER" id="PTHR16196">
    <property type="entry name" value="CELL CYCLE CONTROL PROTEIN CWF25"/>
    <property type="match status" value="1"/>
</dbReference>
<feature type="region of interest" description="Disordered" evidence="9">
    <location>
        <begin position="483"/>
        <end position="523"/>
    </location>
</feature>
<dbReference type="EMBL" id="BNCQ01000007">
    <property type="protein sequence ID" value="GIM00234.1"/>
    <property type="molecule type" value="Genomic_DNA"/>
</dbReference>
<evidence type="ECO:0000256" key="1">
    <source>
        <dbReference type="ARBA" id="ARBA00004123"/>
    </source>
</evidence>
<feature type="compositionally biased region" description="Basic and acidic residues" evidence="9">
    <location>
        <begin position="435"/>
        <end position="462"/>
    </location>
</feature>
<keyword evidence="5 8" id="KW-0175">Coiled coil</keyword>
<proteinExistence type="inferred from homology"/>
<feature type="region of interest" description="Disordered" evidence="9">
    <location>
        <begin position="167"/>
        <end position="462"/>
    </location>
</feature>
<dbReference type="OrthoDB" id="21123at2759"/>
<dbReference type="GO" id="GO:0005684">
    <property type="term" value="C:U2-type spliceosomal complex"/>
    <property type="evidence" value="ECO:0007669"/>
    <property type="project" value="TreeGrafter"/>
</dbReference>
<organism evidence="10 11">
    <name type="scientific">Volvox reticuliferus</name>
    <dbReference type="NCBI Taxonomy" id="1737510"/>
    <lineage>
        <taxon>Eukaryota</taxon>
        <taxon>Viridiplantae</taxon>
        <taxon>Chlorophyta</taxon>
        <taxon>core chlorophytes</taxon>
        <taxon>Chlorophyceae</taxon>
        <taxon>CS clade</taxon>
        <taxon>Chlamydomonadales</taxon>
        <taxon>Volvocaceae</taxon>
        <taxon>Volvox</taxon>
    </lineage>
</organism>
<dbReference type="InterPro" id="IPR022209">
    <property type="entry name" value="CWC25"/>
</dbReference>
<dbReference type="AlphaFoldDB" id="A0A8J4FIP9"/>
<feature type="coiled-coil region" evidence="8">
    <location>
        <begin position="28"/>
        <end position="58"/>
    </location>
</feature>
<evidence type="ECO:0000256" key="7">
    <source>
        <dbReference type="ARBA" id="ARBA00023242"/>
    </source>
</evidence>
<comment type="caution">
    <text evidence="10">The sequence shown here is derived from an EMBL/GenBank/DDBJ whole genome shotgun (WGS) entry which is preliminary data.</text>
</comment>
<gene>
    <name evidence="10" type="ORF">Vretimale_5381</name>
</gene>
<evidence type="ECO:0000256" key="8">
    <source>
        <dbReference type="SAM" id="Coils"/>
    </source>
</evidence>
<evidence type="ECO:0000313" key="10">
    <source>
        <dbReference type="EMBL" id="GIM00234.1"/>
    </source>
</evidence>
<evidence type="ECO:0000313" key="11">
    <source>
        <dbReference type="Proteomes" id="UP000722791"/>
    </source>
</evidence>
<dbReference type="Pfam" id="PF12542">
    <property type="entry name" value="CWC25"/>
    <property type="match status" value="1"/>
</dbReference>
<feature type="compositionally biased region" description="Basic and acidic residues" evidence="9">
    <location>
        <begin position="256"/>
        <end position="310"/>
    </location>
</feature>
<reference evidence="10" key="1">
    <citation type="journal article" date="2021" name="Proc. Natl. Acad. Sci. U.S.A.">
        <title>Three genomes in the algal genus Volvox reveal the fate of a haploid sex-determining region after a transition to homothallism.</title>
        <authorList>
            <person name="Yamamoto K."/>
            <person name="Hamaji T."/>
            <person name="Kawai-Toyooka H."/>
            <person name="Matsuzaki R."/>
            <person name="Takahashi F."/>
            <person name="Nishimura Y."/>
            <person name="Kawachi M."/>
            <person name="Noguchi H."/>
            <person name="Minakuchi Y."/>
            <person name="Umen J.G."/>
            <person name="Toyoda A."/>
            <person name="Nozaki H."/>
        </authorList>
    </citation>
    <scope>NUCLEOTIDE SEQUENCE</scope>
    <source>
        <strain evidence="10">NIES-3785</strain>
    </source>
</reference>
<comment type="similarity">
    <text evidence="2">Belongs to the CWC25 family.</text>
</comment>
<evidence type="ECO:0000256" key="4">
    <source>
        <dbReference type="ARBA" id="ARBA00022728"/>
    </source>
</evidence>
<feature type="compositionally biased region" description="Basic and acidic residues" evidence="9">
    <location>
        <begin position="400"/>
        <end position="414"/>
    </location>
</feature>
<sequence>MGGGLNFLNKKTWHPARPQNLEEVWKREQKAAAEAKKAEELRKQLEEERKRSEFVQMAMDTGHLRKEERLDWMYGSGLQAKQDAEKRREDMLTGKTEVVLAPEQQAQETSRAEQVALLPSFYASATPASQNETWLRLNNDPLFAIKRQQQEQLSKLRENPIKMMELLKNLAKAKEKAEKKKEKKSKRKRERDSDSNLSGEDGDVRAAKRSRSPPVPPPRYGAGSHQRQVPPRGHHELEHGYHQPPAGARGCSPSGWERHDRERGRGYDEREQDYRHELERRNRMEYERKPQRGDERDYARRAEHHGRFDEGDNAGWDSRHEGRSGPGGAVRQDGREREVGRGRHEGDRRTQELDRERRRDCERKDDRDGCGERVQQQERGCKYGGEERLDVSGAGGDASLAREREERQLGDRYGLKHSSAAPEVLLQADNSNRAAETRAKLEEARRTREEEERAKAAQRYVRKDYKTGQITEEERQRRLAEMMGNAEEHEMGRRRRLDAAAAADMAEEESQRIVSQANAARGSDAFRDAAARDVYSKLQGSLEARVNSRRHFSAR</sequence>
<accession>A0A8J4FIP9</accession>
<protein>
    <submittedName>
        <fullName evidence="10">Uncharacterized protein</fullName>
    </submittedName>
</protein>
<evidence type="ECO:0000256" key="3">
    <source>
        <dbReference type="ARBA" id="ARBA00022664"/>
    </source>
</evidence>
<comment type="subcellular location">
    <subcellularLocation>
        <location evidence="1">Nucleus</location>
    </subcellularLocation>
</comment>
<evidence type="ECO:0000256" key="2">
    <source>
        <dbReference type="ARBA" id="ARBA00006695"/>
    </source>
</evidence>
<dbReference type="Pfam" id="PF10197">
    <property type="entry name" value="Cir_N"/>
    <property type="match status" value="1"/>
</dbReference>
<evidence type="ECO:0000256" key="9">
    <source>
        <dbReference type="SAM" id="MobiDB-lite"/>
    </source>
</evidence>
<dbReference type="SMART" id="SM01083">
    <property type="entry name" value="Cir_N"/>
    <property type="match status" value="1"/>
</dbReference>
<keyword evidence="3" id="KW-0507">mRNA processing</keyword>
<dbReference type="InterPro" id="IPR019339">
    <property type="entry name" value="CIR_N_dom"/>
</dbReference>
<evidence type="ECO:0000256" key="6">
    <source>
        <dbReference type="ARBA" id="ARBA00023187"/>
    </source>
</evidence>
<dbReference type="InterPro" id="IPR051376">
    <property type="entry name" value="CWC25_splicing_factor"/>
</dbReference>
<dbReference type="PANTHER" id="PTHR16196:SF0">
    <property type="entry name" value="PRE-MRNA-SPLICING FACTOR CWC25 HOMOLOG"/>
    <property type="match status" value="1"/>
</dbReference>
<keyword evidence="4" id="KW-0747">Spliceosome</keyword>
<dbReference type="GO" id="GO:0000398">
    <property type="term" value="P:mRNA splicing, via spliceosome"/>
    <property type="evidence" value="ECO:0007669"/>
    <property type="project" value="TreeGrafter"/>
</dbReference>
<dbReference type="Proteomes" id="UP000722791">
    <property type="component" value="Unassembled WGS sequence"/>
</dbReference>
<evidence type="ECO:0000256" key="5">
    <source>
        <dbReference type="ARBA" id="ARBA00023054"/>
    </source>
</evidence>
<keyword evidence="6" id="KW-0508">mRNA splicing</keyword>
<keyword evidence="7" id="KW-0539">Nucleus</keyword>
<feature type="compositionally biased region" description="Basic and acidic residues" evidence="9">
    <location>
        <begin position="332"/>
        <end position="390"/>
    </location>
</feature>